<evidence type="ECO:0000313" key="1">
    <source>
        <dbReference type="EMBL" id="KKN15902.1"/>
    </source>
</evidence>
<dbReference type="EMBL" id="LAZR01003666">
    <property type="protein sequence ID" value="KKN15902.1"/>
    <property type="molecule type" value="Genomic_DNA"/>
</dbReference>
<accession>A0A0F9NV03</accession>
<sequence>MKYIIPVVMVGGIIALVVLANKAKASSTPTAERIMEAGSFAELEAWYNLINELLLVEQISGEEYNDLYNAYSTRYFEIVREGL</sequence>
<name>A0A0F9NV03_9ZZZZ</name>
<protein>
    <submittedName>
        <fullName evidence="1">Uncharacterized protein</fullName>
    </submittedName>
</protein>
<dbReference type="AlphaFoldDB" id="A0A0F9NV03"/>
<comment type="caution">
    <text evidence="1">The sequence shown here is derived from an EMBL/GenBank/DDBJ whole genome shotgun (WGS) entry which is preliminary data.</text>
</comment>
<gene>
    <name evidence="1" type="ORF">LCGC14_0981250</name>
</gene>
<organism evidence="1">
    <name type="scientific">marine sediment metagenome</name>
    <dbReference type="NCBI Taxonomy" id="412755"/>
    <lineage>
        <taxon>unclassified sequences</taxon>
        <taxon>metagenomes</taxon>
        <taxon>ecological metagenomes</taxon>
    </lineage>
</organism>
<reference evidence="1" key="1">
    <citation type="journal article" date="2015" name="Nature">
        <title>Complex archaea that bridge the gap between prokaryotes and eukaryotes.</title>
        <authorList>
            <person name="Spang A."/>
            <person name="Saw J.H."/>
            <person name="Jorgensen S.L."/>
            <person name="Zaremba-Niedzwiedzka K."/>
            <person name="Martijn J."/>
            <person name="Lind A.E."/>
            <person name="van Eijk R."/>
            <person name="Schleper C."/>
            <person name="Guy L."/>
            <person name="Ettema T.J."/>
        </authorList>
    </citation>
    <scope>NUCLEOTIDE SEQUENCE</scope>
</reference>
<proteinExistence type="predicted"/>